<dbReference type="InterPro" id="IPR050185">
    <property type="entry name" value="Ub_carboxyl-term_hydrolase"/>
</dbReference>
<sequence length="1237" mass="134359">MHNTAQNPPIIAVADIKEKAREQAAKAARGASALSLVKAARNQTLEARQCELAGDLKGALEAYIKAATLAKLCMDSAEFRAEIQPGKHGVLYKEFTDFTQNAGLNLQGKAEALASKLEEMERSNGAESSKGGGSIADRMRSLQEAGLSLNTTNPVTSPPATTNKRFSHQPVPTTPISPTTVRNRYSNSSLSSASASNISSAPSASSSSAPSPHAHAFVPLSSLGPPSPTSSPPSSPPVHNHNFDLTEFAQHFPSIDELDEVSANVSIHKPKPNTRRDSISTRRDSISTRRESTSTSTSTIIHPHPSAIDTTPTTHINTGRDGRRDGNLFAGRPFNFPILPVDPGPGRPSSTPNTPTLNSFASRPVSPAPIPPTRAEIPFIHAAGQERERPIPPPIIPSARPSSPFARPSSPFASSSSRPHTPILRRPSGLGLSSPTAAMPSPPSLPPSSLPPQEYVYEPTAAPAPDSDFDELSDDDEAHDPVTSSIFPRALRALLRRRGYKVLLLDVRTRAAFDVGHVKADAVVCVEESVLLRGTVTGQTIEDSLAVAPRHEWALFTNREKFDLVVLYDNASEAFGPAGSPLAALVKAIYETEFRKMLKKSPVQLVGGFEAWKKEFGREGVEGGEGGDERKGVDAEAERAGAGGEHRKPPPPPPPKPLQQPIAMPKPTPILEPPSRYWTPPSHAPQDSGNVRHSLPPRSEPGYVNGHVTGPGVLRRPLTHKPSSISLSMSLSSSSASSIPPTPIQYPQFPKASSPSASGPSAYSTHAHSLVSPPPQASINPTFSRRRSDYIDPVHEALSRAPIDYPELSARSVLRPPPAAASSAMERQDNRPRIMQDSSSLAHPSSGPGPGPAPPTIKSDYPVTYWSDTQIGTSGLKNLGNTCYMNATIQCLSATVPFARFFTDGRWKSAVNMVNPMGTKGNLAHAFADIVHEMWQGELPYLSPYTFRRSLTAHASQFGGSDQHDSQEFLSFLLDGLHEDLNRILHKPTWQPSAEEEAELERLPQQIASDQQWQIYRMRNDSLIVDFFQGQFRNRLECLTCHKTSTTYNSFMYLTLPVPSGRNMSKVSLTQCLDAFVKSEVMEKTDAWHCPNCKTLRRATKQLSLSRLPPVLLIHLKRFSVQGPFTDKLETLVDFPLRSLDLTNYMPAPLPPGIDKSQLNGGNRLSSSDPRAQVPPYKYDLYGVTNHSGNLSNGHYTAFIASRGGWLYCDDSRVQPTEASEVVGRRAYVLFYKRTKS</sequence>
<evidence type="ECO:0000259" key="9">
    <source>
        <dbReference type="PROSITE" id="PS50206"/>
    </source>
</evidence>
<dbReference type="InterPro" id="IPR001763">
    <property type="entry name" value="Rhodanese-like_dom"/>
</dbReference>
<evidence type="ECO:0000256" key="1">
    <source>
        <dbReference type="ARBA" id="ARBA00000707"/>
    </source>
</evidence>
<evidence type="ECO:0000313" key="11">
    <source>
        <dbReference type="EMBL" id="KZP17573.1"/>
    </source>
</evidence>
<evidence type="ECO:0000259" key="10">
    <source>
        <dbReference type="PROSITE" id="PS50235"/>
    </source>
</evidence>
<dbReference type="Gene3D" id="3.90.70.10">
    <property type="entry name" value="Cysteine proteinases"/>
    <property type="match status" value="1"/>
</dbReference>
<evidence type="ECO:0000256" key="3">
    <source>
        <dbReference type="ARBA" id="ARBA00012759"/>
    </source>
</evidence>
<dbReference type="PROSITE" id="PS00972">
    <property type="entry name" value="USP_1"/>
    <property type="match status" value="1"/>
</dbReference>
<dbReference type="Gene3D" id="3.40.250.10">
    <property type="entry name" value="Rhodanese-like domain"/>
    <property type="match status" value="1"/>
</dbReference>
<feature type="domain" description="USP" evidence="10">
    <location>
        <begin position="874"/>
        <end position="1235"/>
    </location>
</feature>
<dbReference type="InterPro" id="IPR018200">
    <property type="entry name" value="USP_CS"/>
</dbReference>
<feature type="compositionally biased region" description="Low complexity" evidence="8">
    <location>
        <begin position="397"/>
        <end position="419"/>
    </location>
</feature>
<feature type="compositionally biased region" description="Acidic residues" evidence="8">
    <location>
        <begin position="467"/>
        <end position="478"/>
    </location>
</feature>
<evidence type="ECO:0000256" key="2">
    <source>
        <dbReference type="ARBA" id="ARBA00009085"/>
    </source>
</evidence>
<dbReference type="SUPFAM" id="SSF54001">
    <property type="entry name" value="Cysteine proteinases"/>
    <property type="match status" value="1"/>
</dbReference>
<evidence type="ECO:0000256" key="4">
    <source>
        <dbReference type="ARBA" id="ARBA00022670"/>
    </source>
</evidence>
<feature type="compositionally biased region" description="Basic and acidic residues" evidence="8">
    <location>
        <begin position="274"/>
        <end position="292"/>
    </location>
</feature>
<organism evidence="11 12">
    <name type="scientific">Athelia psychrophila</name>
    <dbReference type="NCBI Taxonomy" id="1759441"/>
    <lineage>
        <taxon>Eukaryota</taxon>
        <taxon>Fungi</taxon>
        <taxon>Dikarya</taxon>
        <taxon>Basidiomycota</taxon>
        <taxon>Agaricomycotina</taxon>
        <taxon>Agaricomycetes</taxon>
        <taxon>Agaricomycetidae</taxon>
        <taxon>Atheliales</taxon>
        <taxon>Atheliaceae</taxon>
        <taxon>Athelia</taxon>
    </lineage>
</organism>
<dbReference type="Pfam" id="PF00443">
    <property type="entry name" value="UCH"/>
    <property type="match status" value="1"/>
</dbReference>
<feature type="domain" description="Rhodanese" evidence="9">
    <location>
        <begin position="498"/>
        <end position="621"/>
    </location>
</feature>
<dbReference type="CDD" id="cd02674">
    <property type="entry name" value="Peptidase_C19R"/>
    <property type="match status" value="1"/>
</dbReference>
<dbReference type="EMBL" id="KV417581">
    <property type="protein sequence ID" value="KZP17573.1"/>
    <property type="molecule type" value="Genomic_DNA"/>
</dbReference>
<comment type="catalytic activity">
    <reaction evidence="1">
        <text>Thiol-dependent hydrolysis of ester, thioester, amide, peptide and isopeptide bonds formed by the C-terminal Gly of ubiquitin (a 76-residue protein attached to proteins as an intracellular targeting signal).</text>
        <dbReference type="EC" id="3.4.19.12"/>
    </reaction>
</comment>
<feature type="compositionally biased region" description="Pro residues" evidence="8">
    <location>
        <begin position="440"/>
        <end position="450"/>
    </location>
</feature>
<evidence type="ECO:0000256" key="5">
    <source>
        <dbReference type="ARBA" id="ARBA00022786"/>
    </source>
</evidence>
<accession>A0A166G8B2</accession>
<feature type="compositionally biased region" description="Low complexity" evidence="8">
    <location>
        <begin position="750"/>
        <end position="764"/>
    </location>
</feature>
<dbReference type="InterPro" id="IPR038765">
    <property type="entry name" value="Papain-like_cys_pep_sf"/>
</dbReference>
<name>A0A166G8B2_9AGAM</name>
<feature type="compositionally biased region" description="Low complexity" evidence="8">
    <location>
        <begin position="170"/>
        <end position="224"/>
    </location>
</feature>
<dbReference type="PROSITE" id="PS00973">
    <property type="entry name" value="USP_2"/>
    <property type="match status" value="1"/>
</dbReference>
<dbReference type="STRING" id="436010.A0A166G8B2"/>
<feature type="region of interest" description="Disordered" evidence="8">
    <location>
        <begin position="148"/>
        <end position="242"/>
    </location>
</feature>
<dbReference type="SMART" id="SM00450">
    <property type="entry name" value="RHOD"/>
    <property type="match status" value="1"/>
</dbReference>
<feature type="compositionally biased region" description="Polar residues" evidence="8">
    <location>
        <begin position="348"/>
        <end position="361"/>
    </location>
</feature>
<feature type="region of interest" description="Disordered" evidence="8">
    <location>
        <begin position="619"/>
        <end position="783"/>
    </location>
</feature>
<proteinExistence type="inferred from homology"/>
<dbReference type="PROSITE" id="PS50206">
    <property type="entry name" value="RHODANESE_3"/>
    <property type="match status" value="1"/>
</dbReference>
<comment type="similarity">
    <text evidence="2">Belongs to the peptidase C19 family.</text>
</comment>
<evidence type="ECO:0000256" key="7">
    <source>
        <dbReference type="ARBA" id="ARBA00022807"/>
    </source>
</evidence>
<dbReference type="Proteomes" id="UP000076532">
    <property type="component" value="Unassembled WGS sequence"/>
</dbReference>
<dbReference type="PANTHER" id="PTHR21646">
    <property type="entry name" value="UBIQUITIN CARBOXYL-TERMINAL HYDROLASE"/>
    <property type="match status" value="1"/>
</dbReference>
<feature type="region of interest" description="Disordered" evidence="8">
    <location>
        <begin position="809"/>
        <end position="859"/>
    </location>
</feature>
<evidence type="ECO:0000313" key="12">
    <source>
        <dbReference type="Proteomes" id="UP000076532"/>
    </source>
</evidence>
<dbReference type="InterPro" id="IPR001394">
    <property type="entry name" value="Peptidase_C19_UCH"/>
</dbReference>
<gene>
    <name evidence="11" type="ORF">FIBSPDRAFT_933938</name>
</gene>
<evidence type="ECO:0000256" key="6">
    <source>
        <dbReference type="ARBA" id="ARBA00022801"/>
    </source>
</evidence>
<dbReference type="GO" id="GO:0006508">
    <property type="term" value="P:proteolysis"/>
    <property type="evidence" value="ECO:0007669"/>
    <property type="project" value="UniProtKB-KW"/>
</dbReference>
<feature type="region of interest" description="Disordered" evidence="8">
    <location>
        <begin position="263"/>
        <end position="369"/>
    </location>
</feature>
<keyword evidence="5" id="KW-0833">Ubl conjugation pathway</keyword>
<dbReference type="PROSITE" id="PS50235">
    <property type="entry name" value="USP_3"/>
    <property type="match status" value="1"/>
</dbReference>
<dbReference type="SUPFAM" id="SSF52821">
    <property type="entry name" value="Rhodanese/Cell cycle control phosphatase"/>
    <property type="match status" value="1"/>
</dbReference>
<evidence type="ECO:0000256" key="8">
    <source>
        <dbReference type="SAM" id="MobiDB-lite"/>
    </source>
</evidence>
<dbReference type="InterPro" id="IPR036873">
    <property type="entry name" value="Rhodanese-like_dom_sf"/>
</dbReference>
<dbReference type="PANTHER" id="PTHR21646:SF95">
    <property type="entry name" value="UBIQUITIN CARBOXYL-TERMINAL HYDROLASE 4-RELATED"/>
    <property type="match status" value="1"/>
</dbReference>
<dbReference type="GO" id="GO:0004843">
    <property type="term" value="F:cysteine-type deubiquitinase activity"/>
    <property type="evidence" value="ECO:0007669"/>
    <property type="project" value="UniProtKB-EC"/>
</dbReference>
<dbReference type="GO" id="GO:0016579">
    <property type="term" value="P:protein deubiquitination"/>
    <property type="evidence" value="ECO:0007669"/>
    <property type="project" value="InterPro"/>
</dbReference>
<feature type="region of interest" description="Disordered" evidence="8">
    <location>
        <begin position="383"/>
        <end position="482"/>
    </location>
</feature>
<feature type="compositionally biased region" description="Basic and acidic residues" evidence="8">
    <location>
        <begin position="619"/>
        <end position="648"/>
    </location>
</feature>
<dbReference type="OrthoDB" id="292964at2759"/>
<keyword evidence="4" id="KW-0645">Protease</keyword>
<feature type="compositionally biased region" description="Pro residues" evidence="8">
    <location>
        <begin position="225"/>
        <end position="236"/>
    </location>
</feature>
<keyword evidence="7" id="KW-0788">Thiol protease</keyword>
<dbReference type="EC" id="3.4.19.12" evidence="3"/>
<feature type="compositionally biased region" description="Pro residues" evidence="8">
    <location>
        <begin position="650"/>
        <end position="672"/>
    </location>
</feature>
<dbReference type="InterPro" id="IPR028889">
    <property type="entry name" value="USP"/>
</dbReference>
<keyword evidence="12" id="KW-1185">Reference proteome</keyword>
<dbReference type="AlphaFoldDB" id="A0A166G8B2"/>
<feature type="compositionally biased region" description="Low complexity" evidence="8">
    <location>
        <begin position="723"/>
        <end position="739"/>
    </location>
</feature>
<protein>
    <recommendedName>
        <fullName evidence="3">ubiquitinyl hydrolase 1</fullName>
        <ecNumber evidence="3">3.4.19.12</ecNumber>
    </recommendedName>
</protein>
<feature type="compositionally biased region" description="Polar residues" evidence="8">
    <location>
        <begin position="308"/>
        <end position="317"/>
    </location>
</feature>
<reference evidence="11 12" key="1">
    <citation type="journal article" date="2016" name="Mol. Biol. Evol.">
        <title>Comparative Genomics of Early-Diverging Mushroom-Forming Fungi Provides Insights into the Origins of Lignocellulose Decay Capabilities.</title>
        <authorList>
            <person name="Nagy L.G."/>
            <person name="Riley R."/>
            <person name="Tritt A."/>
            <person name="Adam C."/>
            <person name="Daum C."/>
            <person name="Floudas D."/>
            <person name="Sun H."/>
            <person name="Yadav J.S."/>
            <person name="Pangilinan J."/>
            <person name="Larsson K.H."/>
            <person name="Matsuura K."/>
            <person name="Barry K."/>
            <person name="Labutti K."/>
            <person name="Kuo R."/>
            <person name="Ohm R.A."/>
            <person name="Bhattacharya S.S."/>
            <person name="Shirouzu T."/>
            <person name="Yoshinaga Y."/>
            <person name="Martin F.M."/>
            <person name="Grigoriev I.V."/>
            <person name="Hibbett D.S."/>
        </authorList>
    </citation>
    <scope>NUCLEOTIDE SEQUENCE [LARGE SCALE GENOMIC DNA]</scope>
    <source>
        <strain evidence="11 12">CBS 109695</strain>
    </source>
</reference>
<keyword evidence="6" id="KW-0378">Hydrolase</keyword>
<feature type="compositionally biased region" description="Polar residues" evidence="8">
    <location>
        <begin position="148"/>
        <end position="164"/>
    </location>
</feature>